<accession>A0A5R8YSN6</accession>
<dbReference type="SUPFAM" id="SSF50249">
    <property type="entry name" value="Nucleic acid-binding proteins"/>
    <property type="match status" value="1"/>
</dbReference>
<keyword evidence="8" id="KW-1185">Reference proteome</keyword>
<dbReference type="PROSITE" id="PS00352">
    <property type="entry name" value="CSD_1"/>
    <property type="match status" value="1"/>
</dbReference>
<name>A0A5R8YSN6_9PSED</name>
<protein>
    <recommendedName>
        <fullName evidence="2">Cold shock-like protein CspD</fullName>
    </recommendedName>
</protein>
<comment type="subcellular location">
    <subcellularLocation>
        <location evidence="1 5">Cytoplasm</location>
    </subcellularLocation>
</comment>
<dbReference type="Gene3D" id="2.40.50.140">
    <property type="entry name" value="Nucleic acid-binding proteins"/>
    <property type="match status" value="1"/>
</dbReference>
<keyword evidence="4" id="KW-0238">DNA-binding</keyword>
<dbReference type="GO" id="GO:0003677">
    <property type="term" value="F:DNA binding"/>
    <property type="evidence" value="ECO:0007669"/>
    <property type="project" value="UniProtKB-KW"/>
</dbReference>
<dbReference type="Pfam" id="PF00313">
    <property type="entry name" value="CSD"/>
    <property type="match status" value="1"/>
</dbReference>
<evidence type="ECO:0000313" key="7">
    <source>
        <dbReference type="EMBL" id="TLP56115.1"/>
    </source>
</evidence>
<evidence type="ECO:0000256" key="5">
    <source>
        <dbReference type="RuleBase" id="RU000408"/>
    </source>
</evidence>
<dbReference type="EMBL" id="VAUO01000010">
    <property type="protein sequence ID" value="TLP56115.1"/>
    <property type="molecule type" value="Genomic_DNA"/>
</dbReference>
<proteinExistence type="predicted"/>
<dbReference type="Proteomes" id="UP000309819">
    <property type="component" value="Unassembled WGS sequence"/>
</dbReference>
<evidence type="ECO:0000313" key="8">
    <source>
        <dbReference type="Proteomes" id="UP000309819"/>
    </source>
</evidence>
<sequence length="86" mass="9208">MASGKVKWFNNAKGYGFINEEGKTDDLFAHFSEIQMEGYKSLKAGQTVTFSIVQGPKGLHAVGITVGITEVAKSAADICPRDTVKA</sequence>
<evidence type="ECO:0000256" key="4">
    <source>
        <dbReference type="ARBA" id="ARBA00023125"/>
    </source>
</evidence>
<dbReference type="InterPro" id="IPR011129">
    <property type="entry name" value="CSD"/>
</dbReference>
<dbReference type="SMART" id="SM00357">
    <property type="entry name" value="CSP"/>
    <property type="match status" value="1"/>
</dbReference>
<feature type="domain" description="CSD" evidence="6">
    <location>
        <begin position="1"/>
        <end position="66"/>
    </location>
</feature>
<reference evidence="7 8" key="1">
    <citation type="submission" date="2019-05" db="EMBL/GenBank/DDBJ databases">
        <title>Pseudomonas sp. SC006 isolated from lettuce that can produce HBGAs.</title>
        <authorList>
            <person name="Wang D."/>
            <person name="Liao N."/>
            <person name="Liu D."/>
            <person name="Zhang Z."/>
            <person name="Zou S."/>
        </authorList>
    </citation>
    <scope>NUCLEOTIDE SEQUENCE [LARGE SCALE GENOMIC DNA]</scope>
    <source>
        <strain evidence="7 8">SC006</strain>
    </source>
</reference>
<dbReference type="InterPro" id="IPR019844">
    <property type="entry name" value="CSD_CS"/>
</dbReference>
<dbReference type="GO" id="GO:0005829">
    <property type="term" value="C:cytosol"/>
    <property type="evidence" value="ECO:0007669"/>
    <property type="project" value="UniProtKB-ARBA"/>
</dbReference>
<dbReference type="PRINTS" id="PR00050">
    <property type="entry name" value="COLDSHOCK"/>
</dbReference>
<dbReference type="AlphaFoldDB" id="A0A5R8YSN6"/>
<dbReference type="PANTHER" id="PTHR11544">
    <property type="entry name" value="COLD SHOCK DOMAIN CONTAINING PROTEINS"/>
    <property type="match status" value="1"/>
</dbReference>
<dbReference type="InterPro" id="IPR012340">
    <property type="entry name" value="NA-bd_OB-fold"/>
</dbReference>
<dbReference type="InterPro" id="IPR002059">
    <property type="entry name" value="CSP_DNA-bd"/>
</dbReference>
<evidence type="ECO:0000256" key="2">
    <source>
        <dbReference type="ARBA" id="ARBA00022318"/>
    </source>
</evidence>
<evidence type="ECO:0000259" key="6">
    <source>
        <dbReference type="PROSITE" id="PS51857"/>
    </source>
</evidence>
<dbReference type="PROSITE" id="PS51857">
    <property type="entry name" value="CSD_2"/>
    <property type="match status" value="1"/>
</dbReference>
<dbReference type="PIRSF" id="PIRSF002599">
    <property type="entry name" value="Cold_shock_A"/>
    <property type="match status" value="1"/>
</dbReference>
<organism evidence="7 8">
    <name type="scientific">Pseudomonas mosselii</name>
    <dbReference type="NCBI Taxonomy" id="78327"/>
    <lineage>
        <taxon>Bacteria</taxon>
        <taxon>Pseudomonadati</taxon>
        <taxon>Pseudomonadota</taxon>
        <taxon>Gammaproteobacteria</taxon>
        <taxon>Pseudomonadales</taxon>
        <taxon>Pseudomonadaceae</taxon>
        <taxon>Pseudomonas</taxon>
    </lineage>
</organism>
<keyword evidence="3" id="KW-0963">Cytoplasm</keyword>
<dbReference type="NCBIfam" id="TIGR02381">
    <property type="entry name" value="cspD"/>
    <property type="match status" value="1"/>
</dbReference>
<dbReference type="RefSeq" id="WP_138221058.1">
    <property type="nucleotide sequence ID" value="NZ_VAUO01000010.1"/>
</dbReference>
<dbReference type="InterPro" id="IPR050181">
    <property type="entry name" value="Cold_shock_domain"/>
</dbReference>
<dbReference type="InterPro" id="IPR012156">
    <property type="entry name" value="Cold_shock_CspA"/>
</dbReference>
<dbReference type="GO" id="GO:0006355">
    <property type="term" value="P:regulation of DNA-templated transcription"/>
    <property type="evidence" value="ECO:0007669"/>
    <property type="project" value="InterPro"/>
</dbReference>
<dbReference type="InterPro" id="IPR012751">
    <property type="entry name" value="CspD"/>
</dbReference>
<evidence type="ECO:0000256" key="3">
    <source>
        <dbReference type="ARBA" id="ARBA00022490"/>
    </source>
</evidence>
<dbReference type="OrthoDB" id="9810590at2"/>
<evidence type="ECO:0000256" key="1">
    <source>
        <dbReference type="ARBA" id="ARBA00004496"/>
    </source>
</evidence>
<dbReference type="FunFam" id="2.40.50.140:FF:000006">
    <property type="entry name" value="Cold shock protein CspC"/>
    <property type="match status" value="1"/>
</dbReference>
<dbReference type="CDD" id="cd04458">
    <property type="entry name" value="CSP_CDS"/>
    <property type="match status" value="1"/>
</dbReference>
<comment type="caution">
    <text evidence="7">The sequence shown here is derived from an EMBL/GenBank/DDBJ whole genome shotgun (WGS) entry which is preliminary data.</text>
</comment>
<gene>
    <name evidence="7" type="primary">cspD</name>
    <name evidence="7" type="ORF">FEM01_19215</name>
</gene>